<gene>
    <name evidence="3" type="ORF">K7X08_000741</name>
</gene>
<keyword evidence="4" id="KW-1185">Reference proteome</keyword>
<dbReference type="Pfam" id="PF08268">
    <property type="entry name" value="FBA_3"/>
    <property type="match status" value="1"/>
</dbReference>
<proteinExistence type="predicted"/>
<accession>A0A9Q1M789</accession>
<dbReference type="InterPro" id="IPR050796">
    <property type="entry name" value="SCF_F-box_component"/>
</dbReference>
<dbReference type="InterPro" id="IPR036047">
    <property type="entry name" value="F-box-like_dom_sf"/>
</dbReference>
<comment type="caution">
    <text evidence="3">The sequence shown here is derived from an EMBL/GenBank/DDBJ whole genome shotgun (WGS) entry which is preliminary data.</text>
</comment>
<dbReference type="InterPro" id="IPR013187">
    <property type="entry name" value="F-box-assoc_dom_typ3"/>
</dbReference>
<evidence type="ECO:0000259" key="2">
    <source>
        <dbReference type="Pfam" id="PF12937"/>
    </source>
</evidence>
<protein>
    <recommendedName>
        <fullName evidence="5">F-box domain-containing protein</fullName>
    </recommendedName>
</protein>
<dbReference type="PANTHER" id="PTHR31672">
    <property type="entry name" value="BNACNNG10540D PROTEIN"/>
    <property type="match status" value="1"/>
</dbReference>
<evidence type="ECO:0008006" key="5">
    <source>
        <dbReference type="Google" id="ProtNLM"/>
    </source>
</evidence>
<dbReference type="Proteomes" id="UP001152561">
    <property type="component" value="Unassembled WGS sequence"/>
</dbReference>
<dbReference type="InterPro" id="IPR001810">
    <property type="entry name" value="F-box_dom"/>
</dbReference>
<dbReference type="Pfam" id="PF12937">
    <property type="entry name" value="F-box-like"/>
    <property type="match status" value="1"/>
</dbReference>
<evidence type="ECO:0000259" key="1">
    <source>
        <dbReference type="Pfam" id="PF08268"/>
    </source>
</evidence>
<feature type="domain" description="F-box associated beta-propeller type 3" evidence="1">
    <location>
        <begin position="109"/>
        <end position="382"/>
    </location>
</feature>
<feature type="domain" description="F-box" evidence="2">
    <location>
        <begin position="24"/>
        <end position="66"/>
    </location>
</feature>
<dbReference type="NCBIfam" id="TIGR01640">
    <property type="entry name" value="F_box_assoc_1"/>
    <property type="match status" value="1"/>
</dbReference>
<name>A0A9Q1M789_9SOLA</name>
<evidence type="ECO:0000313" key="3">
    <source>
        <dbReference type="EMBL" id="KAJ8551371.1"/>
    </source>
</evidence>
<dbReference type="AlphaFoldDB" id="A0A9Q1M789"/>
<sequence length="414" mass="46973">MESSHRNNLSINQTPNCAVQDFTSQLPSGILADIFARLPIKAIVQCKCVRKTWCKLISDDHFSSNMYTEETPFTHIALMDVSYLLSRVGSSYLLEFEGKVHEGNNPSTLVSMKLKSPIEELLPVGSSKGLFCLVEVSLHHDLFYINNPILEQYVVLPKAKRCSYEETCTMGYGFGYSPSTRHFKVIRIVTQLRVGFEALAKAEILTLGHDETWRNLDVSSIQYYFGSCAITLGGTLHWIVGKFVCTTDFKTITNISTDLIVGFDIDEERFRTILLPSALENQKKQMRLTSIGNCLCLGDYNQNIFQIDVWRMEDYGVSESWTKTCIISTTWLNEYSVSSAPPMIGISEDDQDTFLISDLNNHCLISYNLKNNSWSKLEVHGTVLYGDFYPFAYDPSFVSMKDVFRGSQLRILQI</sequence>
<organism evidence="3 4">
    <name type="scientific">Anisodus acutangulus</name>
    <dbReference type="NCBI Taxonomy" id="402998"/>
    <lineage>
        <taxon>Eukaryota</taxon>
        <taxon>Viridiplantae</taxon>
        <taxon>Streptophyta</taxon>
        <taxon>Embryophyta</taxon>
        <taxon>Tracheophyta</taxon>
        <taxon>Spermatophyta</taxon>
        <taxon>Magnoliopsida</taxon>
        <taxon>eudicotyledons</taxon>
        <taxon>Gunneridae</taxon>
        <taxon>Pentapetalae</taxon>
        <taxon>asterids</taxon>
        <taxon>lamiids</taxon>
        <taxon>Solanales</taxon>
        <taxon>Solanaceae</taxon>
        <taxon>Solanoideae</taxon>
        <taxon>Hyoscyameae</taxon>
        <taxon>Anisodus</taxon>
    </lineage>
</organism>
<reference evidence="4" key="1">
    <citation type="journal article" date="2023" name="Proc. Natl. Acad. Sci. U.S.A.">
        <title>Genomic and structural basis for evolution of tropane alkaloid biosynthesis.</title>
        <authorList>
            <person name="Wanga Y.-J."/>
            <person name="Taina T."/>
            <person name="Yua J.-Y."/>
            <person name="Lia J."/>
            <person name="Xua B."/>
            <person name="Chenc J."/>
            <person name="D'Auriad J.C."/>
            <person name="Huanga J.-P."/>
            <person name="Huanga S.-X."/>
        </authorList>
    </citation>
    <scope>NUCLEOTIDE SEQUENCE [LARGE SCALE GENOMIC DNA]</scope>
    <source>
        <strain evidence="4">cv. KIB-2019</strain>
    </source>
</reference>
<dbReference type="SUPFAM" id="SSF81383">
    <property type="entry name" value="F-box domain"/>
    <property type="match status" value="1"/>
</dbReference>
<dbReference type="Gene3D" id="1.20.1280.50">
    <property type="match status" value="1"/>
</dbReference>
<dbReference type="InterPro" id="IPR017451">
    <property type="entry name" value="F-box-assoc_interact_dom"/>
</dbReference>
<evidence type="ECO:0000313" key="4">
    <source>
        <dbReference type="Proteomes" id="UP001152561"/>
    </source>
</evidence>
<dbReference type="PANTHER" id="PTHR31672:SF13">
    <property type="entry name" value="F-BOX PROTEIN CPR30-LIKE"/>
    <property type="match status" value="1"/>
</dbReference>
<dbReference type="EMBL" id="JAJAGQ010000010">
    <property type="protein sequence ID" value="KAJ8551371.1"/>
    <property type="molecule type" value="Genomic_DNA"/>
</dbReference>
<dbReference type="OrthoDB" id="894159at2759"/>